<reference evidence="12 13" key="1">
    <citation type="submission" date="2017-05" db="EMBL/GenBank/DDBJ databases">
        <authorList>
            <person name="Song R."/>
            <person name="Chenine A.L."/>
            <person name="Ruprecht R.M."/>
        </authorList>
    </citation>
    <scope>NUCLEOTIDE SEQUENCE [LARGE SCALE GENOMIC DNA]</scope>
    <source>
        <strain evidence="12">SW32</strain>
    </source>
</reference>
<organism evidence="12 13">
    <name type="scientific">Kushneria marisflavi</name>
    <dbReference type="NCBI Taxonomy" id="157779"/>
    <lineage>
        <taxon>Bacteria</taxon>
        <taxon>Pseudomonadati</taxon>
        <taxon>Pseudomonadota</taxon>
        <taxon>Gammaproteobacteria</taxon>
        <taxon>Oceanospirillales</taxon>
        <taxon>Halomonadaceae</taxon>
        <taxon>Kushneria</taxon>
    </lineage>
</organism>
<evidence type="ECO:0000256" key="1">
    <source>
        <dbReference type="ARBA" id="ARBA00001946"/>
    </source>
</evidence>
<dbReference type="PROSITE" id="PS01079">
    <property type="entry name" value="MOCF_BIOSYNTHESIS_2"/>
    <property type="match status" value="1"/>
</dbReference>
<evidence type="ECO:0000256" key="10">
    <source>
        <dbReference type="ARBA" id="ARBA00047317"/>
    </source>
</evidence>
<dbReference type="AlphaFoldDB" id="A0A240UTL1"/>
<comment type="cofactor">
    <cofactor evidence="1 11">
        <name>Mg(2+)</name>
        <dbReference type="ChEBI" id="CHEBI:18420"/>
    </cofactor>
</comment>
<dbReference type="Gene3D" id="2.40.340.10">
    <property type="entry name" value="MoeA, C-terminal, domain IV"/>
    <property type="match status" value="1"/>
</dbReference>
<dbReference type="PANTHER" id="PTHR10192:SF5">
    <property type="entry name" value="GEPHYRIN"/>
    <property type="match status" value="1"/>
</dbReference>
<dbReference type="SMART" id="SM00852">
    <property type="entry name" value="MoCF_biosynth"/>
    <property type="match status" value="1"/>
</dbReference>
<dbReference type="RefSeq" id="WP_086901506.1">
    <property type="nucleotide sequence ID" value="NZ_CP021358.1"/>
</dbReference>
<evidence type="ECO:0000313" key="13">
    <source>
        <dbReference type="Proteomes" id="UP000194457"/>
    </source>
</evidence>
<dbReference type="Pfam" id="PF03454">
    <property type="entry name" value="MoeA_C"/>
    <property type="match status" value="1"/>
</dbReference>
<keyword evidence="8 11" id="KW-0460">Magnesium</keyword>
<name>A0A240UTL1_9GAMM</name>
<dbReference type="PANTHER" id="PTHR10192">
    <property type="entry name" value="MOLYBDOPTERIN BIOSYNTHESIS PROTEIN"/>
    <property type="match status" value="1"/>
</dbReference>
<comment type="pathway">
    <text evidence="3 11">Cofactor biosynthesis; molybdopterin biosynthesis.</text>
</comment>
<gene>
    <name evidence="12" type="ORF">B9H00_16070</name>
</gene>
<dbReference type="GO" id="GO:0006777">
    <property type="term" value="P:Mo-molybdopterin cofactor biosynthetic process"/>
    <property type="evidence" value="ECO:0007669"/>
    <property type="project" value="UniProtKB-UniRule"/>
</dbReference>
<evidence type="ECO:0000256" key="2">
    <source>
        <dbReference type="ARBA" id="ARBA00002901"/>
    </source>
</evidence>
<evidence type="ECO:0000256" key="5">
    <source>
        <dbReference type="ARBA" id="ARBA00022505"/>
    </source>
</evidence>
<evidence type="ECO:0000256" key="11">
    <source>
        <dbReference type="RuleBase" id="RU365090"/>
    </source>
</evidence>
<keyword evidence="7 11" id="KW-0479">Metal-binding</keyword>
<keyword evidence="9 11" id="KW-0501">Molybdenum cofactor biosynthesis</keyword>
<accession>A0A240UTL1</accession>
<dbReference type="Pfam" id="PF03453">
    <property type="entry name" value="MoeA_N"/>
    <property type="match status" value="1"/>
</dbReference>
<keyword evidence="6 11" id="KW-0808">Transferase</keyword>
<dbReference type="InterPro" id="IPR005110">
    <property type="entry name" value="MoeA_linker/N"/>
</dbReference>
<dbReference type="NCBIfam" id="NF045515">
    <property type="entry name" value="Glp_gephyrin"/>
    <property type="match status" value="1"/>
</dbReference>
<dbReference type="InterPro" id="IPR036688">
    <property type="entry name" value="MoeA_C_domain_IV_sf"/>
</dbReference>
<dbReference type="UniPathway" id="UPA00344"/>
<dbReference type="CDD" id="cd00887">
    <property type="entry name" value="MoeA"/>
    <property type="match status" value="1"/>
</dbReference>
<dbReference type="GO" id="GO:0061599">
    <property type="term" value="F:molybdopterin molybdotransferase activity"/>
    <property type="evidence" value="ECO:0007669"/>
    <property type="project" value="UniProtKB-UniRule"/>
</dbReference>
<comment type="catalytic activity">
    <reaction evidence="10">
        <text>adenylyl-molybdopterin + molybdate = Mo-molybdopterin + AMP + H(+)</text>
        <dbReference type="Rhea" id="RHEA:35047"/>
        <dbReference type="ChEBI" id="CHEBI:15378"/>
        <dbReference type="ChEBI" id="CHEBI:36264"/>
        <dbReference type="ChEBI" id="CHEBI:62727"/>
        <dbReference type="ChEBI" id="CHEBI:71302"/>
        <dbReference type="ChEBI" id="CHEBI:456215"/>
        <dbReference type="EC" id="2.10.1.1"/>
    </reaction>
</comment>
<dbReference type="EMBL" id="CP021358">
    <property type="protein sequence ID" value="ART64382.1"/>
    <property type="molecule type" value="Genomic_DNA"/>
</dbReference>
<dbReference type="OrthoDB" id="9804758at2"/>
<dbReference type="SUPFAM" id="SSF63882">
    <property type="entry name" value="MoeA N-terminal region -like"/>
    <property type="match status" value="1"/>
</dbReference>
<dbReference type="InterPro" id="IPR038987">
    <property type="entry name" value="MoeA-like"/>
</dbReference>
<dbReference type="Gene3D" id="3.90.105.10">
    <property type="entry name" value="Molybdopterin biosynthesis moea protein, domain 2"/>
    <property type="match status" value="1"/>
</dbReference>
<protein>
    <recommendedName>
        <fullName evidence="11">Molybdopterin molybdenumtransferase</fullName>
        <ecNumber evidence="11">2.10.1.1</ecNumber>
    </recommendedName>
</protein>
<dbReference type="GO" id="GO:0005829">
    <property type="term" value="C:cytosol"/>
    <property type="evidence" value="ECO:0007669"/>
    <property type="project" value="TreeGrafter"/>
</dbReference>
<dbReference type="InterPro" id="IPR036425">
    <property type="entry name" value="MoaB/Mog-like_dom_sf"/>
</dbReference>
<evidence type="ECO:0000256" key="3">
    <source>
        <dbReference type="ARBA" id="ARBA00005046"/>
    </source>
</evidence>
<evidence type="ECO:0000313" key="12">
    <source>
        <dbReference type="EMBL" id="ART64382.1"/>
    </source>
</evidence>
<keyword evidence="5 11" id="KW-0500">Molybdenum</keyword>
<dbReference type="SUPFAM" id="SSF63867">
    <property type="entry name" value="MoeA C-terminal domain-like"/>
    <property type="match status" value="1"/>
</dbReference>
<dbReference type="Pfam" id="PF00994">
    <property type="entry name" value="MoCF_biosynth"/>
    <property type="match status" value="1"/>
</dbReference>
<comment type="function">
    <text evidence="2 11">Catalyzes the insertion of molybdate into adenylated molybdopterin with the concomitant release of AMP.</text>
</comment>
<dbReference type="SUPFAM" id="SSF53218">
    <property type="entry name" value="Molybdenum cofactor biosynthesis proteins"/>
    <property type="match status" value="1"/>
</dbReference>
<evidence type="ECO:0000256" key="7">
    <source>
        <dbReference type="ARBA" id="ARBA00022723"/>
    </source>
</evidence>
<sequence length="411" mass="43963">MSDCFGTSDMLVEVSDLLAHIRAAAPAPVGVERVPLTQAVDRVLAESLVATLALPRYTASAMDGIAFAHKGQAGFRLIGEALAGHPFKDPVAAGEAVSITTGAPLPVGCDTVVMAEDIVISEDRVELAKPETVRKGQNIRHAGEEIAIGDRVFEPGTLLGPAQLGMAASLGLSHIDVHCRPKVAIFSSGDELRRVGGSDDKTPSLFDANAFSLAACLKRWGAEVIMTEILPDRLEESVAQLSRASRQADLIITSGGVSAGQADLIRAAIEQLGQVTSWRVAMRPGKPMAFGHIQQVPFFGLPGNPVAALVTLMQFVQPLFRQLSGWHQWMPVKWCALCEQPLKGRRGRLDLLRGRYHVDALGVARVSVIKEQGSHRLSSLYEANCLIELPVDIETCEAGTPVTIQPLGELI</sequence>
<dbReference type="Gene3D" id="3.40.980.10">
    <property type="entry name" value="MoaB/Mog-like domain"/>
    <property type="match status" value="1"/>
</dbReference>
<dbReference type="InterPro" id="IPR005111">
    <property type="entry name" value="MoeA_C_domain_IV"/>
</dbReference>
<evidence type="ECO:0000256" key="9">
    <source>
        <dbReference type="ARBA" id="ARBA00023150"/>
    </source>
</evidence>
<dbReference type="Gene3D" id="2.170.190.11">
    <property type="entry name" value="Molybdopterin biosynthesis moea protein, domain 3"/>
    <property type="match status" value="1"/>
</dbReference>
<dbReference type="InterPro" id="IPR008284">
    <property type="entry name" value="MoCF_biosynth_CS"/>
</dbReference>
<keyword evidence="13" id="KW-1185">Reference proteome</keyword>
<proteinExistence type="inferred from homology"/>
<dbReference type="GO" id="GO:0046872">
    <property type="term" value="F:metal ion binding"/>
    <property type="evidence" value="ECO:0007669"/>
    <property type="project" value="UniProtKB-UniRule"/>
</dbReference>
<evidence type="ECO:0000256" key="8">
    <source>
        <dbReference type="ARBA" id="ARBA00022842"/>
    </source>
</evidence>
<dbReference type="EC" id="2.10.1.1" evidence="11"/>
<comment type="similarity">
    <text evidence="4 11">Belongs to the MoeA family.</text>
</comment>
<evidence type="ECO:0000256" key="6">
    <source>
        <dbReference type="ARBA" id="ARBA00022679"/>
    </source>
</evidence>
<dbReference type="FunFam" id="3.40.980.10:FF:000004">
    <property type="entry name" value="Molybdopterin molybdenumtransferase"/>
    <property type="match status" value="1"/>
</dbReference>
<dbReference type="KEGG" id="kma:B9H00_16070"/>
<dbReference type="InterPro" id="IPR001453">
    <property type="entry name" value="MoaB/Mog_dom"/>
</dbReference>
<dbReference type="NCBIfam" id="TIGR00177">
    <property type="entry name" value="molyb_syn"/>
    <property type="match status" value="1"/>
</dbReference>
<dbReference type="Proteomes" id="UP000194457">
    <property type="component" value="Chromosome"/>
</dbReference>
<dbReference type="InterPro" id="IPR036135">
    <property type="entry name" value="MoeA_linker/N_sf"/>
</dbReference>
<evidence type="ECO:0000256" key="4">
    <source>
        <dbReference type="ARBA" id="ARBA00010763"/>
    </source>
</evidence>